<dbReference type="GO" id="GO:0031509">
    <property type="term" value="P:subtelomeric heterochromatin formation"/>
    <property type="evidence" value="ECO:0007669"/>
    <property type="project" value="InterPro"/>
</dbReference>
<sequence>MNTALPESSNLDYDTWVADANEALQFHLVDTSQLAEHDATDVLEAAPGFSPDYTYPLFGEKEKIFGFRDLAVDLYFSQAALKCHLSVQFSAARTADGSAVSAVKAEEPRSPPAKRARLATDTAVASSSSGSHSNETSQTSIGGLPQGAEEILNKLREAVVIDSVGDITKFLSSARQADEAFQPYGARIHEYRASAPRDHDEDDEEKGDEEENASELFDYEIYHTTFDTPGFADYHRRLQSFLLFYIEGASFIEENDPHWDIYTIYQRRKSEANTTVYALVGYATVHRFFNYPDRIRPRISQYLILPPYAGAGHGSTLYRLLYERWLADPAVTDFSVEDPNDAFSELRDKCDVRFLLENVPADQLPTSFDTQALKEFRHKWKFGARQAARCLEIITLKRLDPNDKAALRRYRLQVKKRIYLQNQDTLISMDHQERIQKLDETFKAVDEGYKEFMQSL</sequence>
<reference evidence="9" key="1">
    <citation type="submission" date="2022-07" db="EMBL/GenBank/DDBJ databases">
        <title>Phylogenomic reconstructions and comparative analyses of Kickxellomycotina fungi.</title>
        <authorList>
            <person name="Reynolds N.K."/>
            <person name="Stajich J.E."/>
            <person name="Barry K."/>
            <person name="Grigoriev I.V."/>
            <person name="Crous P."/>
            <person name="Smith M.E."/>
        </authorList>
    </citation>
    <scope>NUCLEOTIDE SEQUENCE</scope>
    <source>
        <strain evidence="9">RSA 861</strain>
    </source>
</reference>
<evidence type="ECO:0000259" key="8">
    <source>
        <dbReference type="Pfam" id="PF10394"/>
    </source>
</evidence>
<feature type="domain" description="Histone acetyl transferase HAT1 N-terminal" evidence="8">
    <location>
        <begin position="148"/>
        <end position="247"/>
    </location>
</feature>
<dbReference type="InterPro" id="IPR019467">
    <property type="entry name" value="Hat1_N"/>
</dbReference>
<dbReference type="Gene3D" id="3.40.630.30">
    <property type="match status" value="1"/>
</dbReference>
<evidence type="ECO:0000256" key="4">
    <source>
        <dbReference type="ARBA" id="ARBA00022679"/>
    </source>
</evidence>
<feature type="region of interest" description="Disordered" evidence="7">
    <location>
        <begin position="192"/>
        <end position="211"/>
    </location>
</feature>
<dbReference type="Pfam" id="PF10394">
    <property type="entry name" value="Hat1_N"/>
    <property type="match status" value="2"/>
</dbReference>
<dbReference type="Proteomes" id="UP001150569">
    <property type="component" value="Unassembled WGS sequence"/>
</dbReference>
<evidence type="ECO:0000256" key="2">
    <source>
        <dbReference type="ARBA" id="ARBA00013184"/>
    </source>
</evidence>
<dbReference type="EMBL" id="JANBPT010000437">
    <property type="protein sequence ID" value="KAJ1920681.1"/>
    <property type="molecule type" value="Genomic_DNA"/>
</dbReference>
<protein>
    <recommendedName>
        <fullName evidence="3">Histone acetyltransferase type B catalytic subunit</fullName>
        <ecNumber evidence="2">2.3.1.48</ecNumber>
    </recommendedName>
</protein>
<dbReference type="EC" id="2.3.1.48" evidence="2"/>
<dbReference type="InterPro" id="IPR037113">
    <property type="entry name" value="Hat1_N_sf"/>
</dbReference>
<evidence type="ECO:0000256" key="1">
    <source>
        <dbReference type="ARBA" id="ARBA00010543"/>
    </source>
</evidence>
<dbReference type="SUPFAM" id="SSF55729">
    <property type="entry name" value="Acyl-CoA N-acyltransferases (Nat)"/>
    <property type="match status" value="2"/>
</dbReference>
<feature type="domain" description="Histone acetyl transferase HAT1 N-terminal" evidence="8">
    <location>
        <begin position="16"/>
        <end position="97"/>
    </location>
</feature>
<feature type="region of interest" description="Disordered" evidence="7">
    <location>
        <begin position="101"/>
        <end position="144"/>
    </location>
</feature>
<dbReference type="PANTHER" id="PTHR12046">
    <property type="entry name" value="HISTONE ACETYLTRANSFERASE TYPE B CATALYTIC SUBUNIT"/>
    <property type="match status" value="1"/>
</dbReference>
<evidence type="ECO:0000256" key="3">
    <source>
        <dbReference type="ARBA" id="ARBA00021268"/>
    </source>
</evidence>
<accession>A0A9W8A8X9</accession>
<feature type="compositionally biased region" description="Low complexity" evidence="7">
    <location>
        <begin position="119"/>
        <end position="140"/>
    </location>
</feature>
<dbReference type="InterPro" id="IPR016181">
    <property type="entry name" value="Acyl_CoA_acyltransferase"/>
</dbReference>
<keyword evidence="5 9" id="KW-0012">Acyltransferase</keyword>
<proteinExistence type="inferred from homology"/>
<gene>
    <name evidence="9" type="primary">HAT1_2</name>
    <name evidence="9" type="ORF">IWQ60_006942</name>
</gene>
<comment type="similarity">
    <text evidence="1">Belongs to the HAT1 family.</text>
</comment>
<dbReference type="GO" id="GO:0005634">
    <property type="term" value="C:nucleus"/>
    <property type="evidence" value="ECO:0007669"/>
    <property type="project" value="InterPro"/>
</dbReference>
<name>A0A9W8A8X9_9FUNG</name>
<evidence type="ECO:0000256" key="7">
    <source>
        <dbReference type="SAM" id="MobiDB-lite"/>
    </source>
</evidence>
<dbReference type="Gene3D" id="3.90.360.10">
    <property type="entry name" value="Histone acetyl transferase 1 (HAT1), N-terminal domain"/>
    <property type="match status" value="1"/>
</dbReference>
<evidence type="ECO:0000256" key="5">
    <source>
        <dbReference type="ARBA" id="ARBA00023315"/>
    </source>
</evidence>
<organism evidence="9 10">
    <name type="scientific">Tieghemiomyces parasiticus</name>
    <dbReference type="NCBI Taxonomy" id="78921"/>
    <lineage>
        <taxon>Eukaryota</taxon>
        <taxon>Fungi</taxon>
        <taxon>Fungi incertae sedis</taxon>
        <taxon>Zoopagomycota</taxon>
        <taxon>Kickxellomycotina</taxon>
        <taxon>Dimargaritomycetes</taxon>
        <taxon>Dimargaritales</taxon>
        <taxon>Dimargaritaceae</taxon>
        <taxon>Tieghemiomyces</taxon>
    </lineage>
</organism>
<dbReference type="GO" id="GO:0000781">
    <property type="term" value="C:chromosome, telomeric region"/>
    <property type="evidence" value="ECO:0007669"/>
    <property type="project" value="GOC"/>
</dbReference>
<comment type="catalytic activity">
    <reaction evidence="6">
        <text>L-lysyl-[protein] + acetyl-CoA = N(6)-acetyl-L-lysyl-[protein] + CoA + H(+)</text>
        <dbReference type="Rhea" id="RHEA:45948"/>
        <dbReference type="Rhea" id="RHEA-COMP:9752"/>
        <dbReference type="Rhea" id="RHEA-COMP:10731"/>
        <dbReference type="ChEBI" id="CHEBI:15378"/>
        <dbReference type="ChEBI" id="CHEBI:29969"/>
        <dbReference type="ChEBI" id="CHEBI:57287"/>
        <dbReference type="ChEBI" id="CHEBI:57288"/>
        <dbReference type="ChEBI" id="CHEBI:61930"/>
        <dbReference type="EC" id="2.3.1.48"/>
    </reaction>
</comment>
<dbReference type="InterPro" id="IPR017380">
    <property type="entry name" value="Hist_AcTrfase_B-typ_cat-su"/>
</dbReference>
<evidence type="ECO:0000313" key="10">
    <source>
        <dbReference type="Proteomes" id="UP001150569"/>
    </source>
</evidence>
<evidence type="ECO:0000313" key="9">
    <source>
        <dbReference type="EMBL" id="KAJ1920681.1"/>
    </source>
</evidence>
<dbReference type="GO" id="GO:0004402">
    <property type="term" value="F:histone acetyltransferase activity"/>
    <property type="evidence" value="ECO:0007669"/>
    <property type="project" value="InterPro"/>
</dbReference>
<dbReference type="OrthoDB" id="10253098at2759"/>
<dbReference type="AlphaFoldDB" id="A0A9W8A8X9"/>
<keyword evidence="4 9" id="KW-0808">Transferase</keyword>
<keyword evidence="10" id="KW-1185">Reference proteome</keyword>
<evidence type="ECO:0000256" key="6">
    <source>
        <dbReference type="ARBA" id="ARBA00048017"/>
    </source>
</evidence>
<feature type="compositionally biased region" description="Acidic residues" evidence="7">
    <location>
        <begin position="200"/>
        <end position="211"/>
    </location>
</feature>
<comment type="caution">
    <text evidence="9">The sequence shown here is derived from an EMBL/GenBank/DDBJ whole genome shotgun (WGS) entry which is preliminary data.</text>
</comment>